<protein>
    <submittedName>
        <fullName evidence="1">Uncharacterized protein</fullName>
    </submittedName>
</protein>
<evidence type="ECO:0000313" key="2">
    <source>
        <dbReference type="Proteomes" id="UP001457282"/>
    </source>
</evidence>
<comment type="caution">
    <text evidence="1">The sequence shown here is derived from an EMBL/GenBank/DDBJ whole genome shotgun (WGS) entry which is preliminary data.</text>
</comment>
<name>A0AAW1WXN2_RUBAR</name>
<dbReference type="AlphaFoldDB" id="A0AAW1WXN2"/>
<dbReference type="EMBL" id="JBEDUW010000005">
    <property type="protein sequence ID" value="KAK9929422.1"/>
    <property type="molecule type" value="Genomic_DNA"/>
</dbReference>
<gene>
    <name evidence="1" type="ORF">M0R45_026523</name>
</gene>
<accession>A0AAW1WXN2</accession>
<proteinExistence type="predicted"/>
<dbReference type="Proteomes" id="UP001457282">
    <property type="component" value="Unassembled WGS sequence"/>
</dbReference>
<keyword evidence="2" id="KW-1185">Reference proteome</keyword>
<evidence type="ECO:0000313" key="1">
    <source>
        <dbReference type="EMBL" id="KAK9929422.1"/>
    </source>
</evidence>
<organism evidence="1 2">
    <name type="scientific">Rubus argutus</name>
    <name type="common">Southern blackberry</name>
    <dbReference type="NCBI Taxonomy" id="59490"/>
    <lineage>
        <taxon>Eukaryota</taxon>
        <taxon>Viridiplantae</taxon>
        <taxon>Streptophyta</taxon>
        <taxon>Embryophyta</taxon>
        <taxon>Tracheophyta</taxon>
        <taxon>Spermatophyta</taxon>
        <taxon>Magnoliopsida</taxon>
        <taxon>eudicotyledons</taxon>
        <taxon>Gunneridae</taxon>
        <taxon>Pentapetalae</taxon>
        <taxon>rosids</taxon>
        <taxon>fabids</taxon>
        <taxon>Rosales</taxon>
        <taxon>Rosaceae</taxon>
        <taxon>Rosoideae</taxon>
        <taxon>Rosoideae incertae sedis</taxon>
        <taxon>Rubus</taxon>
    </lineage>
</organism>
<reference evidence="1 2" key="1">
    <citation type="journal article" date="2023" name="G3 (Bethesda)">
        <title>A chromosome-length genome assembly and annotation of blackberry (Rubus argutus, cv. 'Hillquist').</title>
        <authorList>
            <person name="Bruna T."/>
            <person name="Aryal R."/>
            <person name="Dudchenko O."/>
            <person name="Sargent D.J."/>
            <person name="Mead D."/>
            <person name="Buti M."/>
            <person name="Cavallini A."/>
            <person name="Hytonen T."/>
            <person name="Andres J."/>
            <person name="Pham M."/>
            <person name="Weisz D."/>
            <person name="Mascagni F."/>
            <person name="Usai G."/>
            <person name="Natali L."/>
            <person name="Bassil N."/>
            <person name="Fernandez G.E."/>
            <person name="Lomsadze A."/>
            <person name="Armour M."/>
            <person name="Olukolu B."/>
            <person name="Poorten T."/>
            <person name="Britton C."/>
            <person name="Davik J."/>
            <person name="Ashrafi H."/>
            <person name="Aiden E.L."/>
            <person name="Borodovsky M."/>
            <person name="Worthington M."/>
        </authorList>
    </citation>
    <scope>NUCLEOTIDE SEQUENCE [LARGE SCALE GENOMIC DNA]</scope>
    <source>
        <strain evidence="1">PI 553951</strain>
    </source>
</reference>
<sequence length="81" mass="8708">MLDRARARWQSFMANLIGAGLAATGWQRRRGKVYGIGKWGGAGRQGRSGAWIGCRIALQSEAEVGEDGLGNVVDEEEGDDD</sequence>